<dbReference type="InterPro" id="IPR009072">
    <property type="entry name" value="Histone-fold"/>
</dbReference>
<feature type="region of interest" description="Disordered" evidence="5">
    <location>
        <begin position="1"/>
        <end position="20"/>
    </location>
</feature>
<feature type="compositionally biased region" description="Low complexity" evidence="5">
    <location>
        <begin position="160"/>
        <end position="173"/>
    </location>
</feature>
<keyword evidence="4" id="KW-0804">Transcription</keyword>
<organism evidence="7">
    <name type="scientific">Phaffia rhodozyma</name>
    <name type="common">Yeast</name>
    <name type="synonym">Xanthophyllomyces dendrorhous</name>
    <dbReference type="NCBI Taxonomy" id="264483"/>
    <lineage>
        <taxon>Eukaryota</taxon>
        <taxon>Fungi</taxon>
        <taxon>Dikarya</taxon>
        <taxon>Basidiomycota</taxon>
        <taxon>Agaricomycotina</taxon>
        <taxon>Tremellomycetes</taxon>
        <taxon>Cystofilobasidiales</taxon>
        <taxon>Mrakiaceae</taxon>
        <taxon>Phaffia</taxon>
    </lineage>
</organism>
<evidence type="ECO:0000259" key="6">
    <source>
        <dbReference type="Pfam" id="PF00808"/>
    </source>
</evidence>
<feature type="domain" description="Transcription factor CBF/NF-Y/archaeal histone" evidence="6">
    <location>
        <begin position="64"/>
        <end position="128"/>
    </location>
</feature>
<dbReference type="PRINTS" id="PR00615">
    <property type="entry name" value="CCAATSUBUNTA"/>
</dbReference>
<feature type="compositionally biased region" description="Acidic residues" evidence="5">
    <location>
        <begin position="184"/>
        <end position="231"/>
    </location>
</feature>
<proteinExistence type="inferred from homology"/>
<comment type="similarity">
    <text evidence="1">Belongs to the NFYB/HAP3 subunit family.</text>
</comment>
<accession>A0A0F7SNB0</accession>
<dbReference type="AlphaFoldDB" id="A0A0F7SNB0"/>
<evidence type="ECO:0000256" key="3">
    <source>
        <dbReference type="ARBA" id="ARBA00023125"/>
    </source>
</evidence>
<reference evidence="7" key="1">
    <citation type="submission" date="2014-08" db="EMBL/GenBank/DDBJ databases">
        <authorList>
            <person name="Sharma Rahul"/>
            <person name="Thines Marco"/>
        </authorList>
    </citation>
    <scope>NUCLEOTIDE SEQUENCE</scope>
</reference>
<dbReference type="InterPro" id="IPR027113">
    <property type="entry name" value="Transc_fact_NFYB/HAP3"/>
</dbReference>
<sequence>MSSPSAVSSLSPETDSDVEPIVPVVGKQMPQRVLLQRQTGTDLKDVSHEFTETQVDEYREQDRFLPIANVSRIMRDCLPPSAKIAKESKECLQECVSEFIAFITSEASERCLDNKRKTMNGEDILEAMKALGFDNSVEALRIYLAKYRMSQSEKPRRSSARASRSSAGSAAKSGSKRTRKVTDDGQDVEDDDAEDEEDEEEEDEDEEEPEDEEEEDAEEDAEGVEGDDEADILSCYYG</sequence>
<dbReference type="GO" id="GO:0000978">
    <property type="term" value="F:RNA polymerase II cis-regulatory region sequence-specific DNA binding"/>
    <property type="evidence" value="ECO:0007669"/>
    <property type="project" value="TreeGrafter"/>
</dbReference>
<protein>
    <submittedName>
        <fullName evidence="7">Transcription factor hap3</fullName>
    </submittedName>
</protein>
<feature type="region of interest" description="Disordered" evidence="5">
    <location>
        <begin position="153"/>
        <end position="238"/>
    </location>
</feature>
<evidence type="ECO:0000256" key="2">
    <source>
        <dbReference type="ARBA" id="ARBA00023015"/>
    </source>
</evidence>
<name>A0A0F7SNB0_PHARH</name>
<dbReference type="FunFam" id="1.10.20.10:FF:000099">
    <property type="entry name" value="nuclear transcription factor Y subunit beta"/>
    <property type="match status" value="1"/>
</dbReference>
<dbReference type="Pfam" id="PF00808">
    <property type="entry name" value="CBFD_NFYB_HMF"/>
    <property type="match status" value="1"/>
</dbReference>
<dbReference type="EMBL" id="LN483345">
    <property type="protein sequence ID" value="CDZ98587.1"/>
    <property type="molecule type" value="Genomic_DNA"/>
</dbReference>
<keyword evidence="2" id="KW-0805">Transcription regulation</keyword>
<dbReference type="PANTHER" id="PTHR11064">
    <property type="entry name" value="CCAAT-BINDING TRANSCRIPTION FACTOR-RELATED"/>
    <property type="match status" value="1"/>
</dbReference>
<dbReference type="InterPro" id="IPR003958">
    <property type="entry name" value="CBFA_NFYB_domain"/>
</dbReference>
<evidence type="ECO:0000256" key="1">
    <source>
        <dbReference type="ARBA" id="ARBA00009053"/>
    </source>
</evidence>
<dbReference type="GO" id="GO:0046982">
    <property type="term" value="F:protein heterodimerization activity"/>
    <property type="evidence" value="ECO:0007669"/>
    <property type="project" value="InterPro"/>
</dbReference>
<dbReference type="GO" id="GO:0001228">
    <property type="term" value="F:DNA-binding transcription activator activity, RNA polymerase II-specific"/>
    <property type="evidence" value="ECO:0007669"/>
    <property type="project" value="InterPro"/>
</dbReference>
<dbReference type="GO" id="GO:0016602">
    <property type="term" value="C:CCAAT-binding factor complex"/>
    <property type="evidence" value="ECO:0007669"/>
    <property type="project" value="InterPro"/>
</dbReference>
<feature type="compositionally biased region" description="Low complexity" evidence="5">
    <location>
        <begin position="1"/>
        <end position="11"/>
    </location>
</feature>
<dbReference type="Gene3D" id="1.10.20.10">
    <property type="entry name" value="Histone, subunit A"/>
    <property type="match status" value="1"/>
</dbReference>
<dbReference type="SUPFAM" id="SSF47113">
    <property type="entry name" value="Histone-fold"/>
    <property type="match status" value="1"/>
</dbReference>
<evidence type="ECO:0000256" key="5">
    <source>
        <dbReference type="SAM" id="MobiDB-lite"/>
    </source>
</evidence>
<keyword evidence="3" id="KW-0238">DNA-binding</keyword>
<evidence type="ECO:0000313" key="7">
    <source>
        <dbReference type="EMBL" id="CDZ98587.1"/>
    </source>
</evidence>
<dbReference type="CDD" id="cd22907">
    <property type="entry name" value="HFD_NFYB"/>
    <property type="match status" value="1"/>
</dbReference>
<dbReference type="PANTHER" id="PTHR11064:SF9">
    <property type="entry name" value="NUCLEAR TRANSCRIPTION FACTOR Y SUBUNIT BETA"/>
    <property type="match status" value="1"/>
</dbReference>
<evidence type="ECO:0000256" key="4">
    <source>
        <dbReference type="ARBA" id="ARBA00023163"/>
    </source>
</evidence>